<dbReference type="KEGG" id="asoc:CB4_02520"/>
<protein>
    <submittedName>
        <fullName evidence="1">Uncharacterized protein</fullName>
    </submittedName>
</protein>
<gene>
    <name evidence="1" type="ORF">CB4_02520</name>
</gene>
<dbReference type="RefSeq" id="WP_096466109.1">
    <property type="nucleotide sequence ID" value="NZ_AP017312.1"/>
</dbReference>
<dbReference type="EMBL" id="AP017312">
    <property type="protein sequence ID" value="BAU28346.1"/>
    <property type="molecule type" value="Genomic_DNA"/>
</dbReference>
<dbReference type="OrthoDB" id="1633927at2"/>
<dbReference type="Pfam" id="PF11155">
    <property type="entry name" value="DUF2935"/>
    <property type="match status" value="2"/>
</dbReference>
<sequence>MSSLFVSRSLADIRFWSRMMKEHAIFLRFGFTIDQMQYAGEADRFRQLFEEIEQKSMAFDEKTEPEKMARFNMEVYHATAHLWTFKRRMLEYVLTGQVVCHHPPLFFDHLAREAAYFMRRLEYLNKGTMEPPGDAIINETIFYLRVMGDHTRLLSIRIDPSERDLLAETADFSYQFDQLLFQAIDMESMRPASQNKAMLESLLSRNQAPIVSLCEFKQNVCNMIEDSQVRHALPLLLADHMLREAEYFRDLLDGFSQNVAEMQPGAPVL</sequence>
<dbReference type="InterPro" id="IPR021328">
    <property type="entry name" value="CotB-like"/>
</dbReference>
<organism evidence="1 2">
    <name type="scientific">Aneurinibacillus soli</name>
    <dbReference type="NCBI Taxonomy" id="1500254"/>
    <lineage>
        <taxon>Bacteria</taxon>
        <taxon>Bacillati</taxon>
        <taxon>Bacillota</taxon>
        <taxon>Bacilli</taxon>
        <taxon>Bacillales</taxon>
        <taxon>Paenibacillaceae</taxon>
        <taxon>Aneurinibacillus group</taxon>
        <taxon>Aneurinibacillus</taxon>
    </lineage>
</organism>
<accession>A0A0U5AX89</accession>
<dbReference type="Gene3D" id="1.20.1260.120">
    <property type="entry name" value="Protein of unknown function DUF2935"/>
    <property type="match status" value="1"/>
</dbReference>
<reference evidence="1 2" key="1">
    <citation type="submission" date="2015-12" db="EMBL/GenBank/DDBJ databases">
        <title>Genome sequence of Aneurinibacillus soli.</title>
        <authorList>
            <person name="Lee J.S."/>
            <person name="Lee K.C."/>
            <person name="Kim K.K."/>
            <person name="Lee B.W."/>
        </authorList>
    </citation>
    <scope>NUCLEOTIDE SEQUENCE [LARGE SCALE GENOMIC DNA]</scope>
    <source>
        <strain evidence="1 2">CB4</strain>
    </source>
</reference>
<dbReference type="AlphaFoldDB" id="A0A0U5AX89"/>
<evidence type="ECO:0000313" key="2">
    <source>
        <dbReference type="Proteomes" id="UP000217696"/>
    </source>
</evidence>
<dbReference type="SUPFAM" id="SSF158430">
    <property type="entry name" value="Bacillus cereus metalloprotein-like"/>
    <property type="match status" value="2"/>
</dbReference>
<name>A0A0U5AX89_9BACL</name>
<evidence type="ECO:0000313" key="1">
    <source>
        <dbReference type="EMBL" id="BAU28346.1"/>
    </source>
</evidence>
<keyword evidence="2" id="KW-1185">Reference proteome</keyword>
<proteinExistence type="predicted"/>
<dbReference type="Proteomes" id="UP000217696">
    <property type="component" value="Chromosome"/>
</dbReference>